<name>A0A3G5AHK2_9VIRU</name>
<proteinExistence type="predicted"/>
<dbReference type="InterPro" id="IPR003450">
    <property type="entry name" value="Replication_origin-bd"/>
</dbReference>
<dbReference type="GO" id="GO:0016817">
    <property type="term" value="F:hydrolase activity, acting on acid anhydrides"/>
    <property type="evidence" value="ECO:0007669"/>
    <property type="project" value="InterPro"/>
</dbReference>
<dbReference type="EMBL" id="MK072448">
    <property type="protein sequence ID" value="AYV85353.1"/>
    <property type="molecule type" value="Genomic_DNA"/>
</dbReference>
<dbReference type="GO" id="GO:0006260">
    <property type="term" value="P:DNA replication"/>
    <property type="evidence" value="ECO:0007669"/>
    <property type="project" value="InterPro"/>
</dbReference>
<feature type="compositionally biased region" description="Acidic residues" evidence="1">
    <location>
        <begin position="975"/>
        <end position="986"/>
    </location>
</feature>
<accession>A0A3G5AHK2</accession>
<keyword evidence="3" id="KW-0378">Hydrolase</keyword>
<dbReference type="GO" id="GO:0005524">
    <property type="term" value="F:ATP binding"/>
    <property type="evidence" value="ECO:0007669"/>
    <property type="project" value="InterPro"/>
</dbReference>
<keyword evidence="3" id="KW-0347">Helicase</keyword>
<dbReference type="InterPro" id="IPR014819">
    <property type="entry name" value="PriCT_2"/>
</dbReference>
<dbReference type="GO" id="GO:0004386">
    <property type="term" value="F:helicase activity"/>
    <property type="evidence" value="ECO:0007669"/>
    <property type="project" value="UniProtKB-KW"/>
</dbReference>
<dbReference type="InterPro" id="IPR027417">
    <property type="entry name" value="P-loop_NTPase"/>
</dbReference>
<organism evidence="3">
    <name type="scientific">Satyrvirus sp</name>
    <dbReference type="NCBI Taxonomy" id="2487771"/>
    <lineage>
        <taxon>Viruses</taxon>
        <taxon>Varidnaviria</taxon>
        <taxon>Bamfordvirae</taxon>
        <taxon>Nucleocytoviricota</taxon>
        <taxon>Megaviricetes</taxon>
        <taxon>Imitervirales</taxon>
        <taxon>Mimiviridae</taxon>
        <taxon>Megamimivirinae</taxon>
    </lineage>
</organism>
<keyword evidence="3" id="KW-0547">Nucleotide-binding</keyword>
<dbReference type="Pfam" id="PF02399">
    <property type="entry name" value="Herpes_ori_bp"/>
    <property type="match status" value="1"/>
</dbReference>
<dbReference type="GO" id="GO:0003688">
    <property type="term" value="F:DNA replication origin binding"/>
    <property type="evidence" value="ECO:0007669"/>
    <property type="project" value="InterPro"/>
</dbReference>
<keyword evidence="3" id="KW-0067">ATP-binding</keyword>
<dbReference type="SUPFAM" id="SSF52540">
    <property type="entry name" value="P-loop containing nucleoside triphosphate hydrolases"/>
    <property type="match status" value="1"/>
</dbReference>
<dbReference type="Pfam" id="PF23162">
    <property type="entry name" value="AEP_C962R"/>
    <property type="match status" value="1"/>
</dbReference>
<gene>
    <name evidence="3" type="ORF">Satyrvirus12_7</name>
</gene>
<sequence length="1226" mass="145575">MSALNKLKVFLEKHKSKAEYTHTAIDGNNGGKWNISNDKREYFFILYSKAALEKGSKLYYTEKHMPNVGPIIIDLDFEFSKKDPRVINEKIVYRIIKDLTKILKEMFGEGVNYECFVLQRPETYEKIKNGKELWSDGLHIHFPHVVCNYMYQLSLREKFMKIHKLEIQCENTIDKIYDKSVIVNSPWCLYLSTKPNKKPYEVKWILNSKRKPEDFTVLELVKILSIRNKSSESLEPINDDIVCKFVGKFVKKITVNEKVNSEPLKITIDQEYDEQIIRKLLNILKMKRVQNYHPWIKIILILYYCYHTDVKKEIDYLSIAHKWSKKSPENYNKEELDSFWGNLHKFLNKDKYLTIKTLHYYAKLDNPEEYKKLRVEMYLKMRKDSFPDNKLSINKVIFKPDVCIIELDDNHCPFSKHESERIFIEVTSYGLSLRCVKCLSDKITVNVSNNALVKIFNLKVPEINVEMLDDKEDVQILDDKKDIQIKKKSFKSADEILLMDENKLLIEETKLIEKEKYISEGMINEFKKRDTIIIHSPTGTGKTTAITKLLTDINEKGKILSVISRKSMSSLHKEYFKSIGITSYLDKLNKINKNRYITSMEQLYKVDSDYDILILDETTSLLVHFYSPTMKHSRLRSFVKLVDLLYKCKKVIVSDAIITDMVLDFVSTLRQNNEIVYYKNTFKNKIGINMHIYNRVNNSINKEIEIFCKPIIEKVKNKQPILIMSDSKSIVNNIYNYLLKYNKDKYYFRVYTKDSGILEEIENCNKIWKNKCILFSPKIIYGIDVLIDYDDVYAIYKGNTIDSFSMLQQISRTRNAKNVHVLFLTKHYKDSANRYISYKQNKYIEELELQKFLNNVNIKYGQDKINRTKKDVLDELKCLVINGKSGKMISEINENSLFGRIHLYASWYKRLFDYNKSQLFIKLCKHQGYTIIKHVFEQDNKATIFVNIKEKIINEIINQTDKIASKLKEKINKESDEETDEESEEETKEKTNDLIDIENRKQIIKENLKNRMNYLKVSNERLIKDEQLKKIIIDEDKYIKCTSSIMLYYNKQNIDKEELKSCVENFSFIEKSKRLFKILSLVEWLEKELNVNRFKICDLKIKDINMFKDKLLKEINQFQWLSFQNGENARKNEIKLRIAKLNSEDRVKKFFMDIVNQFDDFYGYVVKKIGKKKISTYIDFKFNREIMNDHIKIINCLNMDPEKFINEIKDKINKKQLIDMIDINDF</sequence>
<dbReference type="SMART" id="SM00382">
    <property type="entry name" value="AAA"/>
    <property type="match status" value="1"/>
</dbReference>
<feature type="domain" description="AAA+ ATPase" evidence="2">
    <location>
        <begin position="528"/>
        <end position="669"/>
    </location>
</feature>
<evidence type="ECO:0000256" key="1">
    <source>
        <dbReference type="SAM" id="MobiDB-lite"/>
    </source>
</evidence>
<dbReference type="InterPro" id="IPR003593">
    <property type="entry name" value="AAA+_ATPase"/>
</dbReference>
<dbReference type="Pfam" id="PF08707">
    <property type="entry name" value="PriCT_2"/>
    <property type="match status" value="1"/>
</dbReference>
<evidence type="ECO:0000259" key="2">
    <source>
        <dbReference type="SMART" id="SM00382"/>
    </source>
</evidence>
<dbReference type="InterPro" id="IPR056443">
    <property type="entry name" value="AEP_C962R"/>
</dbReference>
<protein>
    <submittedName>
        <fullName evidence="3">Superfamily II helicase</fullName>
    </submittedName>
</protein>
<feature type="region of interest" description="Disordered" evidence="1">
    <location>
        <begin position="970"/>
        <end position="991"/>
    </location>
</feature>
<reference evidence="3" key="1">
    <citation type="submission" date="2018-10" db="EMBL/GenBank/DDBJ databases">
        <title>Hidden diversity of soil giant viruses.</title>
        <authorList>
            <person name="Schulz F."/>
            <person name="Alteio L."/>
            <person name="Goudeau D."/>
            <person name="Ryan E.M."/>
            <person name="Malmstrom R.R."/>
            <person name="Blanchard J."/>
            <person name="Woyke T."/>
        </authorList>
    </citation>
    <scope>NUCLEOTIDE SEQUENCE</scope>
    <source>
        <strain evidence="3">SAV1</strain>
    </source>
</reference>
<evidence type="ECO:0000313" key="3">
    <source>
        <dbReference type="EMBL" id="AYV85353.1"/>
    </source>
</evidence>
<dbReference type="Gene3D" id="3.40.50.300">
    <property type="entry name" value="P-loop containing nucleotide triphosphate hydrolases"/>
    <property type="match status" value="1"/>
</dbReference>